<dbReference type="InterPro" id="IPR006143">
    <property type="entry name" value="RND_pump_MFP"/>
</dbReference>
<evidence type="ECO:0000256" key="4">
    <source>
        <dbReference type="SAM" id="Phobius"/>
    </source>
</evidence>
<keyword evidence="7" id="KW-1185">Reference proteome</keyword>
<reference evidence="6" key="2">
    <citation type="submission" date="2020-09" db="EMBL/GenBank/DDBJ databases">
        <authorList>
            <person name="Sun Q."/>
            <person name="Kim S."/>
        </authorList>
    </citation>
    <scope>NUCLEOTIDE SEQUENCE</scope>
    <source>
        <strain evidence="6">KCTC 12711</strain>
    </source>
</reference>
<keyword evidence="2" id="KW-0175">Coiled coil</keyword>
<evidence type="ECO:0000256" key="3">
    <source>
        <dbReference type="SAM" id="MobiDB-lite"/>
    </source>
</evidence>
<keyword evidence="4" id="KW-0472">Membrane</keyword>
<keyword evidence="4" id="KW-0812">Transmembrane</keyword>
<dbReference type="InterPro" id="IPR058625">
    <property type="entry name" value="MdtA-like_BSH"/>
</dbReference>
<dbReference type="GO" id="GO:0015562">
    <property type="term" value="F:efflux transmembrane transporter activity"/>
    <property type="evidence" value="ECO:0007669"/>
    <property type="project" value="TreeGrafter"/>
</dbReference>
<dbReference type="Proteomes" id="UP000614811">
    <property type="component" value="Unassembled WGS sequence"/>
</dbReference>
<reference evidence="6" key="1">
    <citation type="journal article" date="2014" name="Int. J. Syst. Evol. Microbiol.">
        <title>Complete genome sequence of Corynebacterium casei LMG S-19264T (=DSM 44701T), isolated from a smear-ripened cheese.</title>
        <authorList>
            <consortium name="US DOE Joint Genome Institute (JGI-PGF)"/>
            <person name="Walter F."/>
            <person name="Albersmeier A."/>
            <person name="Kalinowski J."/>
            <person name="Ruckert C."/>
        </authorList>
    </citation>
    <scope>NUCLEOTIDE SEQUENCE</scope>
    <source>
        <strain evidence="6">KCTC 12711</strain>
    </source>
</reference>
<dbReference type="SUPFAM" id="SSF111369">
    <property type="entry name" value="HlyD-like secretion proteins"/>
    <property type="match status" value="1"/>
</dbReference>
<dbReference type="RefSeq" id="WP_189398311.1">
    <property type="nucleotide sequence ID" value="NZ_BMXA01000001.1"/>
</dbReference>
<evidence type="ECO:0000259" key="5">
    <source>
        <dbReference type="Pfam" id="PF25917"/>
    </source>
</evidence>
<dbReference type="AlphaFoldDB" id="A0A918RJ97"/>
<keyword evidence="4" id="KW-1133">Transmembrane helix</keyword>
<evidence type="ECO:0000256" key="1">
    <source>
        <dbReference type="ARBA" id="ARBA00009477"/>
    </source>
</evidence>
<evidence type="ECO:0000256" key="2">
    <source>
        <dbReference type="SAM" id="Coils"/>
    </source>
</evidence>
<feature type="region of interest" description="Disordered" evidence="3">
    <location>
        <begin position="403"/>
        <end position="432"/>
    </location>
</feature>
<accession>A0A918RJ97</accession>
<gene>
    <name evidence="6" type="primary">acrA</name>
    <name evidence="6" type="ORF">GCM10008090_03790</name>
</gene>
<dbReference type="Gene3D" id="2.40.420.20">
    <property type="match status" value="1"/>
</dbReference>
<evidence type="ECO:0000313" key="6">
    <source>
        <dbReference type="EMBL" id="GGZ98538.1"/>
    </source>
</evidence>
<dbReference type="Gene3D" id="2.40.50.100">
    <property type="match status" value="1"/>
</dbReference>
<dbReference type="Gene3D" id="1.10.287.470">
    <property type="entry name" value="Helix hairpin bin"/>
    <property type="match status" value="1"/>
</dbReference>
<protein>
    <submittedName>
        <fullName evidence="6">MexE family multidrug efflux RND transporter periplasmic adaptor subunit</fullName>
    </submittedName>
</protein>
<feature type="transmembrane region" description="Helical" evidence="4">
    <location>
        <begin position="9"/>
        <end position="29"/>
    </location>
</feature>
<dbReference type="Pfam" id="PF25917">
    <property type="entry name" value="BSH_RND"/>
    <property type="match status" value="1"/>
</dbReference>
<dbReference type="Gene3D" id="2.40.30.170">
    <property type="match status" value="1"/>
</dbReference>
<dbReference type="EMBL" id="BMXA01000001">
    <property type="protein sequence ID" value="GGZ98538.1"/>
    <property type="molecule type" value="Genomic_DNA"/>
</dbReference>
<sequence length="432" mass="46397">MKLAKFKPFLIGVGILFSAVAIIVVLQSIKPKPEEEESTKPPLVVRTVDVTDIEQVVYSSFQGEVRAKTDIELVTEVNGKVKSVSNKFIEGGQFEPGEVLLEIDDADYQVALKSAEAAVASAQVDVDIELATAATNAREWEDLQGKPLDQANPLRLNKPQIDRAKARLDAAKAELAAARLNYERTKISAPFSGRIMTKSAELGQFLSRGASIGRVFATDAMEIRIPMTDVQIEELGLKVGYSSDKSGDAGHPAKVSAVFGTERHEWPGYLKSIDASVDNDTRLLFATIVVENPFALNQEQDVPLVPGLFVDVELASPTKLAGLQIPRTALRNGNQVYVYQNDELATRTVKVVYTSEEFVIVANHGLSDLSPGDRVITSSVPGAHTGMAVKLPESDVAPIAEPALESADDDEEKVVSPDASDAATSAAADAQS</sequence>
<comment type="caution">
    <text evidence="6">The sequence shown here is derived from an EMBL/GenBank/DDBJ whole genome shotgun (WGS) entry which is preliminary data.</text>
</comment>
<proteinExistence type="inferred from homology"/>
<organism evidence="6 7">
    <name type="scientific">Arenicella chitinivorans</name>
    <dbReference type="NCBI Taxonomy" id="1329800"/>
    <lineage>
        <taxon>Bacteria</taxon>
        <taxon>Pseudomonadati</taxon>
        <taxon>Pseudomonadota</taxon>
        <taxon>Gammaproteobacteria</taxon>
        <taxon>Arenicellales</taxon>
        <taxon>Arenicellaceae</taxon>
        <taxon>Arenicella</taxon>
    </lineage>
</organism>
<feature type="compositionally biased region" description="Low complexity" evidence="3">
    <location>
        <begin position="416"/>
        <end position="432"/>
    </location>
</feature>
<evidence type="ECO:0000313" key="7">
    <source>
        <dbReference type="Proteomes" id="UP000614811"/>
    </source>
</evidence>
<feature type="domain" description="Multidrug resistance protein MdtA-like barrel-sandwich hybrid" evidence="5">
    <location>
        <begin position="72"/>
        <end position="211"/>
    </location>
</feature>
<name>A0A918RJ97_9GAMM</name>
<feature type="coiled-coil region" evidence="2">
    <location>
        <begin position="161"/>
        <end position="188"/>
    </location>
</feature>
<dbReference type="PANTHER" id="PTHR30469">
    <property type="entry name" value="MULTIDRUG RESISTANCE PROTEIN MDTA"/>
    <property type="match status" value="1"/>
</dbReference>
<dbReference type="PANTHER" id="PTHR30469:SF12">
    <property type="entry name" value="MULTIDRUG RESISTANCE PROTEIN MDTA"/>
    <property type="match status" value="1"/>
</dbReference>
<dbReference type="GO" id="GO:1990281">
    <property type="term" value="C:efflux pump complex"/>
    <property type="evidence" value="ECO:0007669"/>
    <property type="project" value="TreeGrafter"/>
</dbReference>
<dbReference type="NCBIfam" id="TIGR01730">
    <property type="entry name" value="RND_mfp"/>
    <property type="match status" value="1"/>
</dbReference>
<comment type="similarity">
    <text evidence="1">Belongs to the membrane fusion protein (MFP) (TC 8.A.1) family.</text>
</comment>